<dbReference type="InterPro" id="IPR008927">
    <property type="entry name" value="6-PGluconate_DH-like_C_sf"/>
</dbReference>
<evidence type="ECO:0000256" key="1">
    <source>
        <dbReference type="ARBA" id="ARBA00023002"/>
    </source>
</evidence>
<dbReference type="InterPro" id="IPR015815">
    <property type="entry name" value="HIBADH-related"/>
</dbReference>
<dbReference type="EMBL" id="JASBAO010000001">
    <property type="protein sequence ID" value="MDI2090822.1"/>
    <property type="molecule type" value="Genomic_DNA"/>
</dbReference>
<dbReference type="Gene3D" id="1.10.1040.10">
    <property type="entry name" value="N-(1-d-carboxylethyl)-l-norvaline Dehydrogenase, domain 2"/>
    <property type="match status" value="1"/>
</dbReference>
<feature type="domain" description="3-hydroxyisobutyrate dehydrogenase-like NAD-binding" evidence="4">
    <location>
        <begin position="163"/>
        <end position="275"/>
    </location>
</feature>
<dbReference type="PANTHER" id="PTHR43580:SF2">
    <property type="entry name" value="CYTOKINE-LIKE NUCLEAR FACTOR N-PAC"/>
    <property type="match status" value="1"/>
</dbReference>
<name>A0ABT6Q146_9PROT</name>
<dbReference type="InterPro" id="IPR029154">
    <property type="entry name" value="HIBADH-like_NADP-bd"/>
</dbReference>
<dbReference type="InterPro" id="IPR006115">
    <property type="entry name" value="6PGDH_NADP-bd"/>
</dbReference>
<dbReference type="InterPro" id="IPR051265">
    <property type="entry name" value="HIBADH-related_NP60_sf"/>
</dbReference>
<dbReference type="Pfam" id="PF14833">
    <property type="entry name" value="NAD_binding_11"/>
    <property type="match status" value="1"/>
</dbReference>
<evidence type="ECO:0000259" key="3">
    <source>
        <dbReference type="Pfam" id="PF03446"/>
    </source>
</evidence>
<dbReference type="PANTHER" id="PTHR43580">
    <property type="entry name" value="OXIDOREDUCTASE GLYR1-RELATED"/>
    <property type="match status" value="1"/>
</dbReference>
<dbReference type="EC" id="1.1.-.-" evidence="5"/>
<dbReference type="RefSeq" id="WP_281447941.1">
    <property type="nucleotide sequence ID" value="NZ_JASBAO010000001.1"/>
</dbReference>
<dbReference type="PIRSF" id="PIRSF000103">
    <property type="entry name" value="HIBADH"/>
    <property type="match status" value="1"/>
</dbReference>
<dbReference type="InterPro" id="IPR036291">
    <property type="entry name" value="NAD(P)-bd_dom_sf"/>
</dbReference>
<comment type="caution">
    <text evidence="5">The sequence shown here is derived from an EMBL/GenBank/DDBJ whole genome shotgun (WGS) entry which is preliminary data.</text>
</comment>
<dbReference type="Pfam" id="PF03446">
    <property type="entry name" value="NAD_binding_2"/>
    <property type="match status" value="1"/>
</dbReference>
<keyword evidence="1 5" id="KW-0560">Oxidoreductase</keyword>
<feature type="domain" description="6-phosphogluconate dehydrogenase NADP-binding" evidence="3">
    <location>
        <begin position="2"/>
        <end position="152"/>
    </location>
</feature>
<evidence type="ECO:0000259" key="4">
    <source>
        <dbReference type="Pfam" id="PF14833"/>
    </source>
</evidence>
<dbReference type="SUPFAM" id="SSF48179">
    <property type="entry name" value="6-phosphogluconate dehydrogenase C-terminal domain-like"/>
    <property type="match status" value="1"/>
</dbReference>
<proteinExistence type="predicted"/>
<dbReference type="GO" id="GO:0016491">
    <property type="term" value="F:oxidoreductase activity"/>
    <property type="evidence" value="ECO:0007669"/>
    <property type="project" value="UniProtKB-KW"/>
</dbReference>
<dbReference type="InterPro" id="IPR013328">
    <property type="entry name" value="6PGD_dom2"/>
</dbReference>
<organism evidence="5 6">
    <name type="scientific">Commensalibacter oyaizuii</name>
    <dbReference type="NCBI Taxonomy" id="3043873"/>
    <lineage>
        <taxon>Bacteria</taxon>
        <taxon>Pseudomonadati</taxon>
        <taxon>Pseudomonadota</taxon>
        <taxon>Alphaproteobacteria</taxon>
        <taxon>Acetobacterales</taxon>
        <taxon>Acetobacteraceae</taxon>
    </lineage>
</organism>
<sequence>MKIAFIGLGTMGMPIVNNISKKNFFIKAWDKRPIDPSKLEANIILCQTPSELEDCDILMTMVPDDNAIRNIAYETKVLTNKKIWINLSTTSLALLQEINKFRQNRFEYHVIPVMGRCDVAEAGQLDVYYSGNKQQLALVEPILNSFSKKIWYLNEKRETALLTKLAGNFLLNATIEALGEAFALVEKASVERQVFADIIMDSMFKCPVYELYTDMIVNRKFSPPGFPLELGLKDINLIIDAGEHYRVPLPYASIVKDHFIEGMAYNEQTLDESALSISAIRHSNQTKTN</sequence>
<protein>
    <submittedName>
        <fullName evidence="5">NAD(P)-dependent oxidoreductase</fullName>
        <ecNumber evidence="5">1.1.-.-</ecNumber>
    </submittedName>
</protein>
<keyword evidence="2" id="KW-0520">NAD</keyword>
<evidence type="ECO:0000313" key="6">
    <source>
        <dbReference type="Proteomes" id="UP001431634"/>
    </source>
</evidence>
<dbReference type="SUPFAM" id="SSF51735">
    <property type="entry name" value="NAD(P)-binding Rossmann-fold domains"/>
    <property type="match status" value="1"/>
</dbReference>
<dbReference type="Gene3D" id="3.40.50.720">
    <property type="entry name" value="NAD(P)-binding Rossmann-like Domain"/>
    <property type="match status" value="1"/>
</dbReference>
<evidence type="ECO:0000256" key="2">
    <source>
        <dbReference type="ARBA" id="ARBA00023027"/>
    </source>
</evidence>
<accession>A0ABT6Q146</accession>
<evidence type="ECO:0000313" key="5">
    <source>
        <dbReference type="EMBL" id="MDI2090822.1"/>
    </source>
</evidence>
<gene>
    <name evidence="5" type="ORF">QJV27_05440</name>
</gene>
<dbReference type="Proteomes" id="UP001431634">
    <property type="component" value="Unassembled WGS sequence"/>
</dbReference>
<keyword evidence="6" id="KW-1185">Reference proteome</keyword>
<reference evidence="5" key="1">
    <citation type="submission" date="2023-05" db="EMBL/GenBank/DDBJ databases">
        <title>Whole genome sequence of Commensalibacter sp.</title>
        <authorList>
            <person name="Charoenyingcharoen P."/>
            <person name="Yukphan P."/>
        </authorList>
    </citation>
    <scope>NUCLEOTIDE SEQUENCE</scope>
    <source>
        <strain evidence="5">TBRC 16381</strain>
    </source>
</reference>